<reference evidence="1 2" key="1">
    <citation type="submission" date="2018-07" db="EMBL/GenBank/DDBJ databases">
        <title>Section-level genome sequencing of Aspergillus section Nigri to investigate inter- and intra-species variation.</title>
        <authorList>
            <consortium name="DOE Joint Genome Institute"/>
            <person name="Vesth T.C."/>
            <person name="Nybo J.L."/>
            <person name="Theobald S."/>
            <person name="Frisvad J.C."/>
            <person name="Larsen T.O."/>
            <person name="Nielsen K.F."/>
            <person name="Hoof J.B."/>
            <person name="Brandl J."/>
            <person name="Salamov A."/>
            <person name="Riley R."/>
            <person name="Gladden J.M."/>
            <person name="Phatale P."/>
            <person name="Nielsen M.T."/>
            <person name="Lyhne E.K."/>
            <person name="Kogle M.E."/>
            <person name="Strasser K."/>
            <person name="McDonnell E."/>
            <person name="Barry K."/>
            <person name="Clum A."/>
            <person name="Chen C."/>
            <person name="Nolan M."/>
            <person name="Sandor L."/>
            <person name="Kuo A."/>
            <person name="Lipzen A."/>
            <person name="Hainaut M."/>
            <person name="Drula E."/>
            <person name="Tsang A."/>
            <person name="Magnuson J.K."/>
            <person name="Henrissat B."/>
            <person name="Wiebenga A."/>
            <person name="Simmons B.A."/>
            <person name="Makela M.R."/>
            <person name="De vries R.P."/>
            <person name="Grigoriev I.V."/>
            <person name="Mortensen U.H."/>
            <person name="Baker S.E."/>
            <person name="Andersen M.R."/>
        </authorList>
    </citation>
    <scope>NUCLEOTIDE SEQUENCE [LARGE SCALE GENOMIC DNA]</scope>
    <source>
        <strain evidence="1 2">ATCC 13157</strain>
    </source>
</reference>
<dbReference type="Proteomes" id="UP000254937">
    <property type="component" value="Unassembled WGS sequence"/>
</dbReference>
<dbReference type="EMBL" id="KZ851877">
    <property type="protein sequence ID" value="RDK36726.1"/>
    <property type="molecule type" value="Genomic_DNA"/>
</dbReference>
<evidence type="ECO:0000313" key="1">
    <source>
        <dbReference type="EMBL" id="RDK36726.1"/>
    </source>
</evidence>
<proteinExistence type="predicted"/>
<name>A0A370P4C5_ASPPH</name>
<sequence>MDGLMHFAADSVNLSRDVCTIQPPGHAHESSYHLTPEDGPWALTPTNSKMKQPGYPRHPRRHLSCWDLFQQMGGGFIPDNLAGRRIFIVTWMDVDLATGPCCPWGFAHGPERAVIFILDAGSLPERPRTPMTGLIGEGVTSGQARESMTGFARQSYTTDRSRAINSVAIPGRSFAVKLPTVALLSLAWMCLTFATAASGDLEIPTHPPFVLPC</sequence>
<keyword evidence="2" id="KW-1185">Reference proteome</keyword>
<dbReference type="AlphaFoldDB" id="A0A370P4C5"/>
<gene>
    <name evidence="1" type="ORF">M752DRAFT_271441</name>
</gene>
<evidence type="ECO:0000313" key="2">
    <source>
        <dbReference type="Proteomes" id="UP000254937"/>
    </source>
</evidence>
<accession>A0A370P4C5</accession>
<protein>
    <submittedName>
        <fullName evidence="1">Uncharacterized protein</fullName>
    </submittedName>
</protein>
<organism evidence="1 2">
    <name type="scientific">Aspergillus phoenicis ATCC 13157</name>
    <dbReference type="NCBI Taxonomy" id="1353007"/>
    <lineage>
        <taxon>Eukaryota</taxon>
        <taxon>Fungi</taxon>
        <taxon>Dikarya</taxon>
        <taxon>Ascomycota</taxon>
        <taxon>Pezizomycotina</taxon>
        <taxon>Eurotiomycetes</taxon>
        <taxon>Eurotiomycetidae</taxon>
        <taxon>Eurotiales</taxon>
        <taxon>Aspergillaceae</taxon>
        <taxon>Aspergillus</taxon>
    </lineage>
</organism>